<dbReference type="AlphaFoldDB" id="A0A177AMA9"/>
<dbReference type="eggNOG" id="ENOG502QTX9">
    <property type="taxonomic scope" value="Eukaryota"/>
</dbReference>
<evidence type="ECO:0000313" key="1">
    <source>
        <dbReference type="EMBL" id="OAF62950.1"/>
    </source>
</evidence>
<dbReference type="PANTHER" id="PTHR46865:SF2">
    <property type="entry name" value="MONOOXYGENASE"/>
    <property type="match status" value="1"/>
</dbReference>
<protein>
    <submittedName>
        <fullName evidence="1">Uncharacterized protein</fullName>
    </submittedName>
</protein>
<gene>
    <name evidence="1" type="ORF">VC83_00266</name>
</gene>
<reference evidence="1" key="1">
    <citation type="submission" date="2016-03" db="EMBL/GenBank/DDBJ databases">
        <title>Updated assembly of Pseudogymnoascus destructans, the fungus causing white-nose syndrome of bats.</title>
        <authorList>
            <person name="Palmer J.M."/>
            <person name="Drees K.P."/>
            <person name="Foster J.T."/>
            <person name="Lindner D.L."/>
        </authorList>
    </citation>
    <scope>NUCLEOTIDE SEQUENCE [LARGE SCALE GENOMIC DNA]</scope>
    <source>
        <strain evidence="1">20631-21</strain>
    </source>
</reference>
<sequence length="124" mass="14233">MRCVFYSTDFYANEIVQVKNPSLRNGRFILGHMLAGEINNHAGNLEAGIMGYEEQMRPVIAKLQKAPPLIRTILAPQTAWGLWVRNRIFAFVAWSRILKFTQKYFASAFASSDKFGLPEYEWVT</sequence>
<dbReference type="InterPro" id="IPR051704">
    <property type="entry name" value="FAD_aromatic-hydroxylase"/>
</dbReference>
<organism evidence="1">
    <name type="scientific">Pseudogymnoascus destructans</name>
    <dbReference type="NCBI Taxonomy" id="655981"/>
    <lineage>
        <taxon>Eukaryota</taxon>
        <taxon>Fungi</taxon>
        <taxon>Dikarya</taxon>
        <taxon>Ascomycota</taxon>
        <taxon>Pezizomycotina</taxon>
        <taxon>Leotiomycetes</taxon>
        <taxon>Thelebolales</taxon>
        <taxon>Thelebolaceae</taxon>
        <taxon>Pseudogymnoascus</taxon>
    </lineage>
</organism>
<dbReference type="PANTHER" id="PTHR46865">
    <property type="entry name" value="OXIDOREDUCTASE-RELATED"/>
    <property type="match status" value="1"/>
</dbReference>
<proteinExistence type="predicted"/>
<dbReference type="OrthoDB" id="655030at2759"/>
<dbReference type="EMBL" id="KV441386">
    <property type="protein sequence ID" value="OAF62950.1"/>
    <property type="molecule type" value="Genomic_DNA"/>
</dbReference>
<accession>A0A177AMA9</accession>
<name>A0A177AMA9_9PEZI</name>
<dbReference type="RefSeq" id="XP_024328220.1">
    <property type="nucleotide sequence ID" value="XM_024463961.1"/>
</dbReference>
<dbReference type="VEuPathDB" id="FungiDB:GMDG_00640"/>
<dbReference type="GeneID" id="36283365"/>
<dbReference type="Proteomes" id="UP000077154">
    <property type="component" value="Unassembled WGS sequence"/>
</dbReference>